<dbReference type="GO" id="GO:0006006">
    <property type="term" value="P:glucose metabolic process"/>
    <property type="evidence" value="ECO:0007669"/>
    <property type="project" value="TreeGrafter"/>
</dbReference>
<dbReference type="PRINTS" id="PR00081">
    <property type="entry name" value="GDHRDH"/>
</dbReference>
<evidence type="ECO:0000256" key="3">
    <source>
        <dbReference type="ARBA" id="ARBA00022857"/>
    </source>
</evidence>
<dbReference type="SUPFAM" id="SSF51735">
    <property type="entry name" value="NAD(P)-binding Rossmann-fold domains"/>
    <property type="match status" value="1"/>
</dbReference>
<dbReference type="PRINTS" id="PR00080">
    <property type="entry name" value="SDRFAMILY"/>
</dbReference>
<evidence type="ECO:0000256" key="1">
    <source>
        <dbReference type="ARBA" id="ARBA00006484"/>
    </source>
</evidence>
<dbReference type="GO" id="GO:0004090">
    <property type="term" value="F:carbonyl reductase (NADPH) activity"/>
    <property type="evidence" value="ECO:0007669"/>
    <property type="project" value="TreeGrafter"/>
</dbReference>
<comment type="subunit">
    <text evidence="2">Homotetramer.</text>
</comment>
<dbReference type="PANTHER" id="PTHR44252">
    <property type="entry name" value="D-ERYTHRULOSE REDUCTASE"/>
    <property type="match status" value="1"/>
</dbReference>
<evidence type="ECO:0000256" key="4">
    <source>
        <dbReference type="ARBA" id="ARBA00023002"/>
    </source>
</evidence>
<dbReference type="RefSeq" id="XP_034104496.1">
    <property type="nucleotide sequence ID" value="XM_034248605.2"/>
</dbReference>
<evidence type="ECO:0000313" key="7">
    <source>
        <dbReference type="RefSeq" id="XP_034104496.1"/>
    </source>
</evidence>
<dbReference type="PANTHER" id="PTHR44252:SF3">
    <property type="entry name" value="D-ERYTHRULOSE REDUCTASE-RELATED"/>
    <property type="match status" value="1"/>
</dbReference>
<dbReference type="InterPro" id="IPR036291">
    <property type="entry name" value="NAD(P)-bd_dom_sf"/>
</dbReference>
<keyword evidence="6" id="KW-1185">Reference proteome</keyword>
<dbReference type="GO" id="GO:0006629">
    <property type="term" value="P:lipid metabolic process"/>
    <property type="evidence" value="ECO:0007669"/>
    <property type="project" value="UniProtKB-ARBA"/>
</dbReference>
<dbReference type="OrthoDB" id="1393670at2759"/>
<dbReference type="Proteomes" id="UP000515160">
    <property type="component" value="Chromosome 3"/>
</dbReference>
<dbReference type="AlphaFoldDB" id="A0A6P8WLF3"/>
<dbReference type="GO" id="GO:0050038">
    <property type="term" value="F:L-xylulose reductase (NADPH) activity"/>
    <property type="evidence" value="ECO:0007669"/>
    <property type="project" value="TreeGrafter"/>
</dbReference>
<dbReference type="InterPro" id="IPR020904">
    <property type="entry name" value="Sc_DH/Rdtase_CS"/>
</dbReference>
<accession>A0A6P8WLF3</accession>
<keyword evidence="3" id="KW-0521">NADP</keyword>
<proteinExistence type="inferred from homology"/>
<comment type="similarity">
    <text evidence="1">Belongs to the short-chain dehydrogenases/reductases (SDR) family.</text>
</comment>
<keyword evidence="4" id="KW-0560">Oxidoreductase</keyword>
<dbReference type="FunFam" id="3.40.50.720:FF:000084">
    <property type="entry name" value="Short-chain dehydrogenase reductase"/>
    <property type="match status" value="1"/>
</dbReference>
<evidence type="ECO:0000256" key="2">
    <source>
        <dbReference type="ARBA" id="ARBA00011881"/>
    </source>
</evidence>
<reference evidence="7" key="1">
    <citation type="submission" date="2025-08" db="UniProtKB">
        <authorList>
            <consortium name="RefSeq"/>
        </authorList>
    </citation>
    <scope>IDENTIFICATION</scope>
    <source>
        <strain evidence="7">15112-1751.03</strain>
        <tissue evidence="7">Whole Adult</tissue>
    </source>
</reference>
<feature type="domain" description="Ketoreductase" evidence="5">
    <location>
        <begin position="8"/>
        <end position="188"/>
    </location>
</feature>
<evidence type="ECO:0000313" key="6">
    <source>
        <dbReference type="Proteomes" id="UP000515160"/>
    </source>
</evidence>
<dbReference type="Pfam" id="PF13561">
    <property type="entry name" value="adh_short_C2"/>
    <property type="match status" value="1"/>
</dbReference>
<dbReference type="GeneID" id="117568173"/>
<dbReference type="InterPro" id="IPR057326">
    <property type="entry name" value="KR_dom"/>
</dbReference>
<protein>
    <submittedName>
        <fullName evidence="7">L-xylulose reductase-like</fullName>
    </submittedName>
</protein>
<evidence type="ECO:0000259" key="5">
    <source>
        <dbReference type="SMART" id="SM00822"/>
    </source>
</evidence>
<gene>
    <name evidence="7" type="primary">LOC117568173</name>
</gene>
<name>A0A6P8WLF3_DROAB</name>
<dbReference type="Gene3D" id="3.40.50.720">
    <property type="entry name" value="NAD(P)-binding Rossmann-like Domain"/>
    <property type="match status" value="1"/>
</dbReference>
<sequence length="244" mass="26466">MWAGLCNKVILVTGAGGGFGSALVKKLAKSEANVIAVARKEEQLQKLCEVDEEHVRPLMLDLSDWNAVRQELAQLPQLDGVVNNAGVAIIKPFEELTEKDINMIFEVNFKAVVNITQSLLRYGKLRESSSIVNVSSLASSRSFDGHAAYGASKAALDSLTKSLALELAPQKIRVNSVNPTVVMTPMGIQIWSDPAKSEPLLERIPLSRFGEVDEVVETIGYLLSESSSFVNGHHLMLEGGYSVS</sequence>
<dbReference type="GO" id="GO:0005997">
    <property type="term" value="P:xylulose metabolic process"/>
    <property type="evidence" value="ECO:0007669"/>
    <property type="project" value="TreeGrafter"/>
</dbReference>
<dbReference type="InterPro" id="IPR002347">
    <property type="entry name" value="SDR_fam"/>
</dbReference>
<dbReference type="PROSITE" id="PS00061">
    <property type="entry name" value="ADH_SHORT"/>
    <property type="match status" value="1"/>
</dbReference>
<organism evidence="6 7">
    <name type="scientific">Drosophila albomicans</name>
    <name type="common">Fruit fly</name>
    <dbReference type="NCBI Taxonomy" id="7291"/>
    <lineage>
        <taxon>Eukaryota</taxon>
        <taxon>Metazoa</taxon>
        <taxon>Ecdysozoa</taxon>
        <taxon>Arthropoda</taxon>
        <taxon>Hexapoda</taxon>
        <taxon>Insecta</taxon>
        <taxon>Pterygota</taxon>
        <taxon>Neoptera</taxon>
        <taxon>Endopterygota</taxon>
        <taxon>Diptera</taxon>
        <taxon>Brachycera</taxon>
        <taxon>Muscomorpha</taxon>
        <taxon>Ephydroidea</taxon>
        <taxon>Drosophilidae</taxon>
        <taxon>Drosophila</taxon>
    </lineage>
</organism>
<dbReference type="SMART" id="SM00822">
    <property type="entry name" value="PKS_KR"/>
    <property type="match status" value="1"/>
</dbReference>
<dbReference type="InterPro" id="IPR051737">
    <property type="entry name" value="L-xylulose/Carbonyl_redctase"/>
</dbReference>